<dbReference type="Pfam" id="PF08719">
    <property type="entry name" value="NADAR"/>
    <property type="match status" value="1"/>
</dbReference>
<dbReference type="Gene3D" id="1.10.357.40">
    <property type="entry name" value="YbiA-like"/>
    <property type="match status" value="1"/>
</dbReference>
<dbReference type="CDD" id="cd15457">
    <property type="entry name" value="NADAR"/>
    <property type="match status" value="1"/>
</dbReference>
<feature type="domain" description="NADAR" evidence="1">
    <location>
        <begin position="8"/>
        <end position="159"/>
    </location>
</feature>
<evidence type="ECO:0000259" key="1">
    <source>
        <dbReference type="Pfam" id="PF08719"/>
    </source>
</evidence>
<dbReference type="InParanoid" id="A0A2P6NFN8"/>
<sequence>MAEPQYTFFWRPHEKHGVFGQWSDHPFTVDGNRFYTAENYMMYQKAMLFNDAKTAAKILASNDPRKVKGLGRAVANFDELAWEQHRLQIVIDGNMAKFQQNEDAKRALLSTGDRILVEASPLDRIWGIGFKKEDAMQHVEHWGLNLLGQALMETRSRLRQQVRD</sequence>
<dbReference type="InterPro" id="IPR037238">
    <property type="entry name" value="YbiA-like_sf"/>
</dbReference>
<dbReference type="NCBIfam" id="TIGR02464">
    <property type="entry name" value="ribofla_fusion"/>
    <property type="match status" value="1"/>
</dbReference>
<evidence type="ECO:0000313" key="3">
    <source>
        <dbReference type="Proteomes" id="UP000241769"/>
    </source>
</evidence>
<dbReference type="AlphaFoldDB" id="A0A2P6NFN8"/>
<comment type="caution">
    <text evidence="2">The sequence shown here is derived from an EMBL/GenBank/DDBJ whole genome shotgun (WGS) entry which is preliminary data.</text>
</comment>
<dbReference type="OrthoDB" id="206452at2759"/>
<protein>
    <recommendedName>
        <fullName evidence="1">NADAR domain-containing protein</fullName>
    </recommendedName>
</protein>
<dbReference type="EMBL" id="MDYQ01000095">
    <property type="protein sequence ID" value="PRP82786.1"/>
    <property type="molecule type" value="Genomic_DNA"/>
</dbReference>
<accession>A0A2P6NFN8</accession>
<evidence type="ECO:0000313" key="2">
    <source>
        <dbReference type="EMBL" id="PRP82786.1"/>
    </source>
</evidence>
<keyword evidence="3" id="KW-1185">Reference proteome</keyword>
<dbReference type="SUPFAM" id="SSF143990">
    <property type="entry name" value="YbiA-like"/>
    <property type="match status" value="1"/>
</dbReference>
<gene>
    <name evidence="2" type="ORF">PROFUN_10001</name>
</gene>
<dbReference type="InterPro" id="IPR012816">
    <property type="entry name" value="NADAR"/>
</dbReference>
<organism evidence="2 3">
    <name type="scientific">Planoprotostelium fungivorum</name>
    <dbReference type="NCBI Taxonomy" id="1890364"/>
    <lineage>
        <taxon>Eukaryota</taxon>
        <taxon>Amoebozoa</taxon>
        <taxon>Evosea</taxon>
        <taxon>Variosea</taxon>
        <taxon>Cavosteliida</taxon>
        <taxon>Cavosteliaceae</taxon>
        <taxon>Planoprotostelium</taxon>
    </lineage>
</organism>
<proteinExistence type="predicted"/>
<dbReference type="Proteomes" id="UP000241769">
    <property type="component" value="Unassembled WGS sequence"/>
</dbReference>
<reference evidence="2 3" key="1">
    <citation type="journal article" date="2018" name="Genome Biol. Evol.">
        <title>Multiple Roots of Fruiting Body Formation in Amoebozoa.</title>
        <authorList>
            <person name="Hillmann F."/>
            <person name="Forbes G."/>
            <person name="Novohradska S."/>
            <person name="Ferling I."/>
            <person name="Riege K."/>
            <person name="Groth M."/>
            <person name="Westermann M."/>
            <person name="Marz M."/>
            <person name="Spaller T."/>
            <person name="Winckler T."/>
            <person name="Schaap P."/>
            <person name="Glockner G."/>
        </authorList>
    </citation>
    <scope>NUCLEOTIDE SEQUENCE [LARGE SCALE GENOMIC DNA]</scope>
    <source>
        <strain evidence="2 3">Jena</strain>
    </source>
</reference>
<dbReference type="STRING" id="1890364.A0A2P6NFN8"/>
<name>A0A2P6NFN8_9EUKA</name>